<gene>
    <name evidence="3" type="ORF">GAB14E_1210</name>
</gene>
<evidence type="ECO:0000313" key="4">
    <source>
        <dbReference type="Proteomes" id="UP000029868"/>
    </source>
</evidence>
<proteinExistence type="predicted"/>
<comment type="caution">
    <text evidence="3">The sequence shown here is derived from an EMBL/GenBank/DDBJ whole genome shotgun (WGS) entry which is preliminary data.</text>
</comment>
<dbReference type="PATRIC" id="fig|28229.3.peg.368"/>
<dbReference type="InterPro" id="IPR023614">
    <property type="entry name" value="Porin_dom_sf"/>
</dbReference>
<name>A0A099L472_COLPS</name>
<dbReference type="GO" id="GO:0015288">
    <property type="term" value="F:porin activity"/>
    <property type="evidence" value="ECO:0007669"/>
    <property type="project" value="InterPro"/>
</dbReference>
<dbReference type="OrthoDB" id="197869at2"/>
<dbReference type="GO" id="GO:0016020">
    <property type="term" value="C:membrane"/>
    <property type="evidence" value="ECO:0007669"/>
    <property type="project" value="InterPro"/>
</dbReference>
<sequence>MKHKIKILSLFSALVVSSVQAEIVFNGFANIVAGATTSSDETLYGFDDKFDFKNGSLFALQATSELGDGLGVTAQIISRGSNEWSPEFEWAYVSYDATDELRLLVGRQRVPFYMYSDFIDVSYAYPWITPPEGVYSVPFDSFDGLGAIYSTSFGEFDTTVQVLYGANNDDLAALADAPAAFEDLMGLSVTINREWLTLRAGYIQTNMNIYLGDPNENPLYTGWTAFGYPEVASNFVIEDDTGDFIELGFQVDYENVVLIGEYTSLTLDSTPIADADSYYVMAGYRFDNIMVHVTYGVDDDSKDPLTTGIQPDSPQLAGLIAGTNIFTNSLTEEQSYYTMGLRWDFHDSAAIKFEYTSFSDDLDSTNDSGLFRTAIVTVF</sequence>
<feature type="chain" id="PRO_5001957838" description="Porin domain-containing protein" evidence="1">
    <location>
        <begin position="22"/>
        <end position="379"/>
    </location>
</feature>
<dbReference type="InterPro" id="IPR033900">
    <property type="entry name" value="Gram_neg_porin_domain"/>
</dbReference>
<dbReference type="AlphaFoldDB" id="A0A099L472"/>
<evidence type="ECO:0000313" key="3">
    <source>
        <dbReference type="EMBL" id="KGJ97621.1"/>
    </source>
</evidence>
<evidence type="ECO:0000259" key="2">
    <source>
        <dbReference type="Pfam" id="PF13609"/>
    </source>
</evidence>
<dbReference type="SUPFAM" id="SSF56935">
    <property type="entry name" value="Porins"/>
    <property type="match status" value="1"/>
</dbReference>
<evidence type="ECO:0000256" key="1">
    <source>
        <dbReference type="SAM" id="SignalP"/>
    </source>
</evidence>
<dbReference type="RefSeq" id="WP_033080459.1">
    <property type="nucleotide sequence ID" value="NZ_JQEC01000002.1"/>
</dbReference>
<feature type="signal peptide" evidence="1">
    <location>
        <begin position="1"/>
        <end position="21"/>
    </location>
</feature>
<dbReference type="Pfam" id="PF13609">
    <property type="entry name" value="Porin_4"/>
    <property type="match status" value="1"/>
</dbReference>
<keyword evidence="1" id="KW-0732">Signal</keyword>
<dbReference type="Gene3D" id="2.40.160.10">
    <property type="entry name" value="Porin"/>
    <property type="match status" value="1"/>
</dbReference>
<reference evidence="3 4" key="1">
    <citation type="submission" date="2014-08" db="EMBL/GenBank/DDBJ databases">
        <title>Genomic and Phenotypic Diversity of Colwellia psychrerythraea strains from Disparate Marine Basins.</title>
        <authorList>
            <person name="Techtmann S.M."/>
            <person name="Stelling S.C."/>
            <person name="Utturkar S.M."/>
            <person name="Alshibli N."/>
            <person name="Harris A."/>
            <person name="Brown S.D."/>
            <person name="Hazen T.C."/>
        </authorList>
    </citation>
    <scope>NUCLEOTIDE SEQUENCE [LARGE SCALE GENOMIC DNA]</scope>
    <source>
        <strain evidence="3 4">GAB14E</strain>
    </source>
</reference>
<organism evidence="3 4">
    <name type="scientific">Colwellia psychrerythraea</name>
    <name type="common">Vibrio psychroerythus</name>
    <dbReference type="NCBI Taxonomy" id="28229"/>
    <lineage>
        <taxon>Bacteria</taxon>
        <taxon>Pseudomonadati</taxon>
        <taxon>Pseudomonadota</taxon>
        <taxon>Gammaproteobacteria</taxon>
        <taxon>Alteromonadales</taxon>
        <taxon>Colwelliaceae</taxon>
        <taxon>Colwellia</taxon>
    </lineage>
</organism>
<protein>
    <recommendedName>
        <fullName evidence="2">Porin domain-containing protein</fullName>
    </recommendedName>
</protein>
<dbReference type="Proteomes" id="UP000029868">
    <property type="component" value="Unassembled WGS sequence"/>
</dbReference>
<dbReference type="EMBL" id="JQEC01000002">
    <property type="protein sequence ID" value="KGJ97621.1"/>
    <property type="molecule type" value="Genomic_DNA"/>
</dbReference>
<accession>A0A099L472</accession>
<feature type="domain" description="Porin" evidence="2">
    <location>
        <begin position="17"/>
        <end position="360"/>
    </location>
</feature>